<dbReference type="EMBL" id="QQXK01000038">
    <property type="protein sequence ID" value="RII41057.1"/>
    <property type="molecule type" value="Genomic_DNA"/>
</dbReference>
<accession>A0A399J952</accession>
<protein>
    <submittedName>
        <fullName evidence="2">CoA transferase</fullName>
    </submittedName>
</protein>
<gene>
    <name evidence="2" type="ORF">DWB68_14535</name>
</gene>
<name>A0A399J952_9MICC</name>
<dbReference type="PANTHER" id="PTHR48207:SF3">
    <property type="entry name" value="SUCCINATE--HYDROXYMETHYLGLUTARATE COA-TRANSFERASE"/>
    <property type="match status" value="1"/>
</dbReference>
<evidence type="ECO:0000313" key="2">
    <source>
        <dbReference type="EMBL" id="RII41057.1"/>
    </source>
</evidence>
<comment type="caution">
    <text evidence="2">The sequence shown here is derived from an EMBL/GenBank/DDBJ whole genome shotgun (WGS) entry which is preliminary data.</text>
</comment>
<reference evidence="2 3" key="1">
    <citation type="submission" date="2018-07" db="EMBL/GenBank/DDBJ databases">
        <title>Arthrobacter sp. nov., isolated from raw cow's milk with high bacterial count.</title>
        <authorList>
            <person name="Hahne J."/>
            <person name="Isele D."/>
            <person name="Lipski A."/>
        </authorList>
    </citation>
    <scope>NUCLEOTIDE SEQUENCE [LARGE SCALE GENOMIC DNA]</scope>
    <source>
        <strain evidence="2 3">JZ R-35</strain>
    </source>
</reference>
<dbReference type="GO" id="GO:0008410">
    <property type="term" value="F:CoA-transferase activity"/>
    <property type="evidence" value="ECO:0007669"/>
    <property type="project" value="TreeGrafter"/>
</dbReference>
<organism evidence="2 3">
    <name type="scientific">Galactobacter valiniphilus</name>
    <dbReference type="NCBI Taxonomy" id="2676122"/>
    <lineage>
        <taxon>Bacteria</taxon>
        <taxon>Bacillati</taxon>
        <taxon>Actinomycetota</taxon>
        <taxon>Actinomycetes</taxon>
        <taxon>Micrococcales</taxon>
        <taxon>Micrococcaceae</taxon>
        <taxon>Galactobacter</taxon>
    </lineage>
</organism>
<keyword evidence="1 2" id="KW-0808">Transferase</keyword>
<dbReference type="RefSeq" id="WP_119425841.1">
    <property type="nucleotide sequence ID" value="NZ_QQXK01000038.1"/>
</dbReference>
<dbReference type="Gene3D" id="3.40.50.10540">
    <property type="entry name" value="Crotonobetainyl-coa:carnitine coa-transferase, domain 1"/>
    <property type="match status" value="1"/>
</dbReference>
<keyword evidence="3" id="KW-1185">Reference proteome</keyword>
<dbReference type="AlphaFoldDB" id="A0A399J952"/>
<dbReference type="InterPro" id="IPR003673">
    <property type="entry name" value="CoA-Trfase_fam_III"/>
</dbReference>
<evidence type="ECO:0000256" key="1">
    <source>
        <dbReference type="ARBA" id="ARBA00022679"/>
    </source>
</evidence>
<dbReference type="SUPFAM" id="SSF89796">
    <property type="entry name" value="CoA-transferase family III (CaiB/BaiF)"/>
    <property type="match status" value="1"/>
</dbReference>
<dbReference type="PANTHER" id="PTHR48207">
    <property type="entry name" value="SUCCINATE--HYDROXYMETHYLGLUTARATE COA-TRANSFERASE"/>
    <property type="match status" value="1"/>
</dbReference>
<sequence>MPLPAPASQHRPLEGLIVADFSRILAGPLATMTLADLGARVIKVERPGAGDDTRSWGPPFSEAGQATYFESVNRNKESLELDLADPADREVARALALRADVLVENFKVGGLDKLGLGYEELSAAHPGLVYASISGFGDREGASLAGYDFVVQALGGLMDVTGEAGGEAMKSGVALVDVLTAKDATIAILAALRARESTGRGSHVKVNLLSSLQGALVNQGQAYLGAGVLPTRKGNVHPSIAPYQSLRCADAPLAVACGNDGQFKRLCAELGLAGLEADERFATNPARVRHREELEVLLEGGLASDTAACWQERLTAVGVPAGKVATIAEGVEYARELGLEPELVVHDDAGAPVGRQFRHPATWVPAFEAPAAAPPALGAHSDAVRAWLEAGA</sequence>
<dbReference type="Gene3D" id="3.30.1540.10">
    <property type="entry name" value="formyl-coa transferase, domain 3"/>
    <property type="match status" value="1"/>
</dbReference>
<evidence type="ECO:0000313" key="3">
    <source>
        <dbReference type="Proteomes" id="UP000265419"/>
    </source>
</evidence>
<dbReference type="InterPro" id="IPR044855">
    <property type="entry name" value="CoA-Trfase_III_dom3_sf"/>
</dbReference>
<dbReference type="Proteomes" id="UP000265419">
    <property type="component" value="Unassembled WGS sequence"/>
</dbReference>
<proteinExistence type="predicted"/>
<dbReference type="Pfam" id="PF02515">
    <property type="entry name" value="CoA_transf_3"/>
    <property type="match status" value="1"/>
</dbReference>
<dbReference type="InterPro" id="IPR050483">
    <property type="entry name" value="CoA-transferase_III_domain"/>
</dbReference>
<dbReference type="InterPro" id="IPR023606">
    <property type="entry name" value="CoA-Trfase_III_dom_1_sf"/>
</dbReference>